<keyword evidence="4 9" id="KW-1133">Transmembrane helix</keyword>
<comment type="subcellular location">
    <subcellularLocation>
        <location evidence="1">Membrane</location>
        <topology evidence="1">Multi-pass membrane protein</topology>
    </subcellularLocation>
</comment>
<evidence type="ECO:0000256" key="5">
    <source>
        <dbReference type="ARBA" id="ARBA00023065"/>
    </source>
</evidence>
<evidence type="ECO:0000256" key="3">
    <source>
        <dbReference type="ARBA" id="ARBA00022692"/>
    </source>
</evidence>
<feature type="transmembrane region" description="Helical" evidence="9">
    <location>
        <begin position="117"/>
        <end position="137"/>
    </location>
</feature>
<evidence type="ECO:0000256" key="6">
    <source>
        <dbReference type="ARBA" id="ARBA00023136"/>
    </source>
</evidence>
<feature type="transmembrane region" description="Helical" evidence="9">
    <location>
        <begin position="12"/>
        <end position="29"/>
    </location>
</feature>
<evidence type="ECO:0000256" key="7">
    <source>
        <dbReference type="ARBA" id="ARBA00023303"/>
    </source>
</evidence>
<dbReference type="InterPro" id="IPR013099">
    <property type="entry name" value="K_chnl_dom"/>
</dbReference>
<evidence type="ECO:0000256" key="2">
    <source>
        <dbReference type="ARBA" id="ARBA00022448"/>
    </source>
</evidence>
<dbReference type="Proteomes" id="UP000515511">
    <property type="component" value="Chromosome"/>
</dbReference>
<dbReference type="GO" id="GO:0001508">
    <property type="term" value="P:action potential"/>
    <property type="evidence" value="ECO:0007669"/>
    <property type="project" value="TreeGrafter"/>
</dbReference>
<dbReference type="RefSeq" id="WP_185278192.1">
    <property type="nucleotide sequence ID" value="NZ_CP043641.1"/>
</dbReference>
<dbReference type="GO" id="GO:0005249">
    <property type="term" value="F:voltage-gated potassium channel activity"/>
    <property type="evidence" value="ECO:0007669"/>
    <property type="project" value="InterPro"/>
</dbReference>
<evidence type="ECO:0000256" key="8">
    <source>
        <dbReference type="SAM" id="MobiDB-lite"/>
    </source>
</evidence>
<evidence type="ECO:0000256" key="1">
    <source>
        <dbReference type="ARBA" id="ARBA00004141"/>
    </source>
</evidence>
<dbReference type="Gene3D" id="1.20.5.110">
    <property type="match status" value="1"/>
</dbReference>
<evidence type="ECO:0000259" key="10">
    <source>
        <dbReference type="Pfam" id="PF07885"/>
    </source>
</evidence>
<evidence type="ECO:0000256" key="9">
    <source>
        <dbReference type="SAM" id="Phobius"/>
    </source>
</evidence>
<keyword evidence="7 11" id="KW-0407">Ion channel</keyword>
<name>A0A7G6Y955_9MICO</name>
<dbReference type="Gene3D" id="1.20.120.350">
    <property type="entry name" value="Voltage-gated potassium channels. Chain C"/>
    <property type="match status" value="1"/>
</dbReference>
<gene>
    <name evidence="11" type="ORF">F1C12_07665</name>
</gene>
<keyword evidence="6 9" id="KW-0472">Membrane</keyword>
<keyword evidence="3 9" id="KW-0812">Transmembrane</keyword>
<keyword evidence="5" id="KW-0406">Ion transport</keyword>
<dbReference type="GO" id="GO:0008076">
    <property type="term" value="C:voltage-gated potassium channel complex"/>
    <property type="evidence" value="ECO:0007669"/>
    <property type="project" value="InterPro"/>
</dbReference>
<reference evidence="12" key="1">
    <citation type="submission" date="2019-09" db="EMBL/GenBank/DDBJ databases">
        <title>Antimicrobial potential of Antarctic Bacteria.</title>
        <authorList>
            <person name="Benaud N."/>
            <person name="Edwards R.J."/>
            <person name="Ferrari B.C."/>
        </authorList>
    </citation>
    <scope>NUCLEOTIDE SEQUENCE [LARGE SCALE GENOMIC DNA]</scope>
    <source>
        <strain evidence="12">INR9</strain>
    </source>
</reference>
<dbReference type="SUPFAM" id="SSF81324">
    <property type="entry name" value="Voltage-gated potassium channels"/>
    <property type="match status" value="1"/>
</dbReference>
<proteinExistence type="predicted"/>
<sequence>MADDAKRRRWEAATVWPGVVASLVFLIAYSWTVLQPHMGRLLYGVLIALLALIWVAFLVDYVVRFRLAEDKRRFVQHNVVDLLSVLIPVARPFRLIGDLFRIPSLRGGSGSHLRRRIIIIAGTFVLMFIYVISLAVYQVERYAPGSNIRSFGDSIWWACVTMATVGYGDYYPVTVTGRMLAVVLMIGGIAIVGTASATIVNYLNEQTQQARERRAREHEHGPADGPRPVEDPDPHSGENG</sequence>
<dbReference type="KEGG" id="lse:F1C12_07665"/>
<evidence type="ECO:0000313" key="12">
    <source>
        <dbReference type="Proteomes" id="UP000515511"/>
    </source>
</evidence>
<dbReference type="Pfam" id="PF07885">
    <property type="entry name" value="Ion_trans_2"/>
    <property type="match status" value="1"/>
</dbReference>
<feature type="compositionally biased region" description="Basic and acidic residues" evidence="8">
    <location>
        <begin position="210"/>
        <end position="240"/>
    </location>
</feature>
<dbReference type="InterPro" id="IPR028325">
    <property type="entry name" value="VG_K_chnl"/>
</dbReference>
<feature type="transmembrane region" description="Helical" evidence="9">
    <location>
        <begin position="41"/>
        <end position="63"/>
    </location>
</feature>
<dbReference type="AlphaFoldDB" id="A0A7G6Y955"/>
<organism evidence="11 12">
    <name type="scientific">Leifsonia shinshuensis</name>
    <dbReference type="NCBI Taxonomy" id="150026"/>
    <lineage>
        <taxon>Bacteria</taxon>
        <taxon>Bacillati</taxon>
        <taxon>Actinomycetota</taxon>
        <taxon>Actinomycetes</taxon>
        <taxon>Micrococcales</taxon>
        <taxon>Microbacteriaceae</taxon>
        <taxon>Leifsonia</taxon>
    </lineage>
</organism>
<feature type="region of interest" description="Disordered" evidence="8">
    <location>
        <begin position="209"/>
        <end position="240"/>
    </location>
</feature>
<evidence type="ECO:0000313" key="11">
    <source>
        <dbReference type="EMBL" id="QNE35020.1"/>
    </source>
</evidence>
<dbReference type="InterPro" id="IPR027359">
    <property type="entry name" value="Volt_channel_dom_sf"/>
</dbReference>
<protein>
    <submittedName>
        <fullName evidence="11">Potassium channel family protein</fullName>
    </submittedName>
</protein>
<evidence type="ECO:0000256" key="4">
    <source>
        <dbReference type="ARBA" id="ARBA00022989"/>
    </source>
</evidence>
<dbReference type="PANTHER" id="PTHR11537:SF254">
    <property type="entry name" value="POTASSIUM VOLTAGE-GATED CHANNEL PROTEIN SHAB"/>
    <property type="match status" value="1"/>
</dbReference>
<feature type="transmembrane region" description="Helical" evidence="9">
    <location>
        <begin position="179"/>
        <end position="203"/>
    </location>
</feature>
<dbReference type="PANTHER" id="PTHR11537">
    <property type="entry name" value="VOLTAGE-GATED POTASSIUM CHANNEL"/>
    <property type="match status" value="1"/>
</dbReference>
<accession>A0A7G6Y955</accession>
<keyword evidence="2" id="KW-0813">Transport</keyword>
<dbReference type="EMBL" id="CP043641">
    <property type="protein sequence ID" value="QNE35020.1"/>
    <property type="molecule type" value="Genomic_DNA"/>
</dbReference>
<dbReference type="Gene3D" id="1.10.287.70">
    <property type="match status" value="1"/>
</dbReference>
<feature type="domain" description="Potassium channel" evidence="10">
    <location>
        <begin position="125"/>
        <end position="203"/>
    </location>
</feature>